<keyword evidence="1" id="KW-1133">Transmembrane helix</keyword>
<dbReference type="RefSeq" id="WP_162334634.1">
    <property type="nucleotide sequence ID" value="NZ_CP048113.1"/>
</dbReference>
<feature type="transmembrane region" description="Helical" evidence="1">
    <location>
        <begin position="32"/>
        <end position="56"/>
    </location>
</feature>
<feature type="transmembrane region" description="Helical" evidence="1">
    <location>
        <begin position="7"/>
        <end position="26"/>
    </location>
</feature>
<dbReference type="AlphaFoldDB" id="A0A6B9ZKF4"/>
<sequence length="323" mass="36804">MSPILKKLLPAMLIPLVFALFVRLLFGIDGLWGLFGVMTIGFLFFMPFAMGALLIYFSSIEMVKKNWYCILIPWIPVFLFLAITLLFSIEGLACWLMALPLFMLAASLGGIIGARTKINRENGKTLHISLIVLLPLILSPLEQQLAQIPGRYKAYTSIDIHASKEQIWSHVTRVSEISAEQDKGWPTRTLGFPRPIKAELNYEGLGGYRKAIFDKGLVFDETVIDYDHERKMTFTIRANPFDIPSAAMDEHVVIGGDYFDVLNGTYELQQLDNDTYRLHLYSHFKLTTSFNFYASWWAGLIMKDIQNNILQIIKTRAEHEGQI</sequence>
<keyword evidence="1" id="KW-0472">Membrane</keyword>
<proteinExistence type="predicted"/>
<gene>
    <name evidence="2" type="ORF">GWR21_25995</name>
</gene>
<dbReference type="KEGG" id="chih:GWR21_25995"/>
<keyword evidence="3" id="KW-1185">Reference proteome</keyword>
<evidence type="ECO:0000256" key="1">
    <source>
        <dbReference type="SAM" id="Phobius"/>
    </source>
</evidence>
<keyword evidence="1" id="KW-0812">Transmembrane</keyword>
<feature type="transmembrane region" description="Helical" evidence="1">
    <location>
        <begin position="68"/>
        <end position="89"/>
    </location>
</feature>
<accession>A0A6B9ZKF4</accession>
<organism evidence="2 3">
    <name type="scientific">Chitinophaga agri</name>
    <dbReference type="NCBI Taxonomy" id="2703787"/>
    <lineage>
        <taxon>Bacteria</taxon>
        <taxon>Pseudomonadati</taxon>
        <taxon>Bacteroidota</taxon>
        <taxon>Chitinophagia</taxon>
        <taxon>Chitinophagales</taxon>
        <taxon>Chitinophagaceae</taxon>
        <taxon>Chitinophaga</taxon>
    </lineage>
</organism>
<protein>
    <recommendedName>
        <fullName evidence="4">SRPBCC family protein</fullName>
    </recommendedName>
</protein>
<evidence type="ECO:0000313" key="2">
    <source>
        <dbReference type="EMBL" id="QHS62910.1"/>
    </source>
</evidence>
<dbReference type="Proteomes" id="UP000476411">
    <property type="component" value="Chromosome"/>
</dbReference>
<name>A0A6B9ZKF4_9BACT</name>
<evidence type="ECO:0008006" key="4">
    <source>
        <dbReference type="Google" id="ProtNLM"/>
    </source>
</evidence>
<feature type="transmembrane region" description="Helical" evidence="1">
    <location>
        <begin position="95"/>
        <end position="113"/>
    </location>
</feature>
<dbReference type="EMBL" id="CP048113">
    <property type="protein sequence ID" value="QHS62910.1"/>
    <property type="molecule type" value="Genomic_DNA"/>
</dbReference>
<dbReference type="SUPFAM" id="SSF55961">
    <property type="entry name" value="Bet v1-like"/>
    <property type="match status" value="1"/>
</dbReference>
<evidence type="ECO:0000313" key="3">
    <source>
        <dbReference type="Proteomes" id="UP000476411"/>
    </source>
</evidence>
<reference evidence="2 3" key="1">
    <citation type="submission" date="2020-01" db="EMBL/GenBank/DDBJ databases">
        <title>Complete genome sequence of Chitinophaga sp. H33E-04 isolated from quinoa roots.</title>
        <authorList>
            <person name="Weon H.-Y."/>
            <person name="Lee S.A."/>
        </authorList>
    </citation>
    <scope>NUCLEOTIDE SEQUENCE [LARGE SCALE GENOMIC DNA]</scope>
    <source>
        <strain evidence="2 3">H33E-04</strain>
    </source>
</reference>